<protein>
    <submittedName>
        <fullName evidence="2">Uncharacterized protein</fullName>
    </submittedName>
</protein>
<feature type="compositionally biased region" description="Low complexity" evidence="1">
    <location>
        <begin position="121"/>
        <end position="131"/>
    </location>
</feature>
<dbReference type="RefSeq" id="XP_008861091.1">
    <property type="nucleotide sequence ID" value="XM_008862869.1"/>
</dbReference>
<reference evidence="2" key="1">
    <citation type="submission" date="2013-12" db="EMBL/GenBank/DDBJ databases">
        <title>The Genome Sequence of Aphanomyces invadans NJM9701.</title>
        <authorList>
            <consortium name="The Broad Institute Genomics Platform"/>
            <person name="Russ C."/>
            <person name="Tyler B."/>
            <person name="van West P."/>
            <person name="Dieguez-Uribeondo J."/>
            <person name="Young S.K."/>
            <person name="Zeng Q."/>
            <person name="Gargeya S."/>
            <person name="Fitzgerald M."/>
            <person name="Abouelleil A."/>
            <person name="Alvarado L."/>
            <person name="Chapman S.B."/>
            <person name="Gainer-Dewar J."/>
            <person name="Goldberg J."/>
            <person name="Griggs A."/>
            <person name="Gujja S."/>
            <person name="Hansen M."/>
            <person name="Howarth C."/>
            <person name="Imamovic A."/>
            <person name="Ireland A."/>
            <person name="Larimer J."/>
            <person name="McCowan C."/>
            <person name="Murphy C."/>
            <person name="Pearson M."/>
            <person name="Poon T.W."/>
            <person name="Priest M."/>
            <person name="Roberts A."/>
            <person name="Saif S."/>
            <person name="Shea T."/>
            <person name="Sykes S."/>
            <person name="Wortman J."/>
            <person name="Nusbaum C."/>
            <person name="Birren B."/>
        </authorList>
    </citation>
    <scope>NUCLEOTIDE SEQUENCE [LARGE SCALE GENOMIC DNA]</scope>
    <source>
        <strain evidence="2">NJM9701</strain>
    </source>
</reference>
<dbReference type="EMBL" id="KI913952">
    <property type="protein sequence ID" value="ETW09680.1"/>
    <property type="molecule type" value="Genomic_DNA"/>
</dbReference>
<accession>A0A024UUP7</accession>
<evidence type="ECO:0000256" key="1">
    <source>
        <dbReference type="SAM" id="MobiDB-lite"/>
    </source>
</evidence>
<sequence length="290" mass="32092">MPTMPSLSSDPNRLSRLLISLWHCPFNVTARRLRKYSTSLPTSKSCATFCRTWHRQTSPRSSTLATATTSDDTYRARATAFSTFCWTVRGSIDSMPVLNRPPTPTQKVCVPATKPKSTAGPLTTSTPISTLLRRDGKNGTMPVPLKPTFAFGAMPTAFCPHSNADRVNVPKDGTSISARRDTRCWLCSENEPRTVDVGLCTAMRWLRDTDKLEFWLIDEWSSNVLHGLRRWTNMPESAGCGNRTDFFDSESGLVGASAHGAAGSWDTSRRSLRKTCASMTMHFSTTCLQP</sequence>
<evidence type="ECO:0000313" key="2">
    <source>
        <dbReference type="EMBL" id="ETW09680.1"/>
    </source>
</evidence>
<organism evidence="2">
    <name type="scientific">Aphanomyces invadans</name>
    <dbReference type="NCBI Taxonomy" id="157072"/>
    <lineage>
        <taxon>Eukaryota</taxon>
        <taxon>Sar</taxon>
        <taxon>Stramenopiles</taxon>
        <taxon>Oomycota</taxon>
        <taxon>Saprolegniomycetes</taxon>
        <taxon>Saprolegniales</taxon>
        <taxon>Verrucalvaceae</taxon>
        <taxon>Aphanomyces</taxon>
    </lineage>
</organism>
<dbReference type="VEuPathDB" id="FungiDB:H310_00194"/>
<dbReference type="AlphaFoldDB" id="A0A024UUP7"/>
<feature type="region of interest" description="Disordered" evidence="1">
    <location>
        <begin position="104"/>
        <end position="139"/>
    </location>
</feature>
<dbReference type="GeneID" id="20077244"/>
<proteinExistence type="predicted"/>
<name>A0A024UUP7_9STRA</name>
<gene>
    <name evidence="2" type="ORF">H310_00194</name>
</gene>